<name>A0A382AEZ3_9ZZZZ</name>
<protein>
    <recommendedName>
        <fullName evidence="2">Glycosyltransferase 2-like domain-containing protein</fullName>
    </recommendedName>
</protein>
<dbReference type="EMBL" id="UINC01025106">
    <property type="protein sequence ID" value="SVB00076.1"/>
    <property type="molecule type" value="Genomic_DNA"/>
</dbReference>
<evidence type="ECO:0008006" key="2">
    <source>
        <dbReference type="Google" id="ProtNLM"/>
    </source>
</evidence>
<dbReference type="AlphaFoldDB" id="A0A382AEZ3"/>
<reference evidence="1" key="1">
    <citation type="submission" date="2018-05" db="EMBL/GenBank/DDBJ databases">
        <authorList>
            <person name="Lanie J.A."/>
            <person name="Ng W.-L."/>
            <person name="Kazmierczak K.M."/>
            <person name="Andrzejewski T.M."/>
            <person name="Davidsen T.M."/>
            <person name="Wayne K.J."/>
            <person name="Tettelin H."/>
            <person name="Glass J.I."/>
            <person name="Rusch D."/>
            <person name="Podicherti R."/>
            <person name="Tsui H.-C.T."/>
            <person name="Winkler M.E."/>
        </authorList>
    </citation>
    <scope>NUCLEOTIDE SEQUENCE</scope>
</reference>
<evidence type="ECO:0000313" key="1">
    <source>
        <dbReference type="EMBL" id="SVB00076.1"/>
    </source>
</evidence>
<sequence length="208" mass="24243">LNNYVKRILETFQGFPEASAIATNGDFIDGGSVNKIILGGNQFKCDGENLVLKDKKPLLERYLAWDSGGVASFSSYAYNMSKINDLRADFNRGRHYCDAFFVIDALDKGEIVWINEPLVSIRQHNEQISEGCGVRDYKSTITTIKKEFKGEISNYYIDEYRFRNLFYRSRKKNHLPFPVIKFSLKMIPLLFFRSKAFRKRVFAVFWKR</sequence>
<accession>A0A382AEZ3</accession>
<organism evidence="1">
    <name type="scientific">marine metagenome</name>
    <dbReference type="NCBI Taxonomy" id="408172"/>
    <lineage>
        <taxon>unclassified sequences</taxon>
        <taxon>metagenomes</taxon>
        <taxon>ecological metagenomes</taxon>
    </lineage>
</organism>
<dbReference type="SUPFAM" id="SSF53448">
    <property type="entry name" value="Nucleotide-diphospho-sugar transferases"/>
    <property type="match status" value="1"/>
</dbReference>
<dbReference type="InterPro" id="IPR029044">
    <property type="entry name" value="Nucleotide-diphossugar_trans"/>
</dbReference>
<feature type="non-terminal residue" evidence="1">
    <location>
        <position position="1"/>
    </location>
</feature>
<gene>
    <name evidence="1" type="ORF">METZ01_LOCUS152930</name>
</gene>
<proteinExistence type="predicted"/>